<name>A0A8J5FMD4_ZINOF</name>
<dbReference type="PANTHER" id="PTHR47997:SF75">
    <property type="entry name" value="MYB DOMAIN PROTEIN 55"/>
    <property type="match status" value="1"/>
</dbReference>
<sequence>MREHPSFSQQTQFHSPLEEMGRHSCSNKKLKKGLWSPEEDEKLYTHVITHGVGRLQRCGKSCRLRWINYLRPDLKRGKFSPQEEDLVISLQQVLGNRWSRIAAQLSGRTDNEIKNLWNSSLKKRIETSTQNLARGHAKAQHESNADAALGPVLDPLLLIDTQNCNWDSVDLPKNSSENLSIRNECLGSSGFGECSSFLDGSGNNSGWDVLGDEALAWAIDSEVEAQFWCWLEGKSR</sequence>
<feature type="domain" description="HTH myb-type" evidence="9">
    <location>
        <begin position="71"/>
        <end position="125"/>
    </location>
</feature>
<dbReference type="GO" id="GO:0003677">
    <property type="term" value="F:DNA binding"/>
    <property type="evidence" value="ECO:0007669"/>
    <property type="project" value="UniProtKB-KW"/>
</dbReference>
<keyword evidence="5" id="KW-0804">Transcription</keyword>
<dbReference type="InterPro" id="IPR051953">
    <property type="entry name" value="Plant_SW-associated_TFs"/>
</dbReference>
<gene>
    <name evidence="10" type="ORF">ZIOFF_052594</name>
</gene>
<evidence type="ECO:0000259" key="8">
    <source>
        <dbReference type="PROSITE" id="PS50090"/>
    </source>
</evidence>
<feature type="region of interest" description="Disordered" evidence="7">
    <location>
        <begin position="1"/>
        <end position="25"/>
    </location>
</feature>
<dbReference type="PROSITE" id="PS50090">
    <property type="entry name" value="MYB_LIKE"/>
    <property type="match status" value="2"/>
</dbReference>
<dbReference type="SUPFAM" id="SSF46689">
    <property type="entry name" value="Homeodomain-like"/>
    <property type="match status" value="1"/>
</dbReference>
<proteinExistence type="predicted"/>
<dbReference type="InterPro" id="IPR001005">
    <property type="entry name" value="SANT/Myb"/>
</dbReference>
<dbReference type="Pfam" id="PF00249">
    <property type="entry name" value="Myb_DNA-binding"/>
    <property type="match status" value="2"/>
</dbReference>
<evidence type="ECO:0000259" key="9">
    <source>
        <dbReference type="PROSITE" id="PS51294"/>
    </source>
</evidence>
<dbReference type="GO" id="GO:0005634">
    <property type="term" value="C:nucleus"/>
    <property type="evidence" value="ECO:0007669"/>
    <property type="project" value="UniProtKB-SubCell"/>
</dbReference>
<dbReference type="Gene3D" id="1.10.10.60">
    <property type="entry name" value="Homeodomain-like"/>
    <property type="match status" value="2"/>
</dbReference>
<dbReference type="PROSITE" id="PS51294">
    <property type="entry name" value="HTH_MYB"/>
    <property type="match status" value="2"/>
</dbReference>
<dbReference type="InterPro" id="IPR017930">
    <property type="entry name" value="Myb_dom"/>
</dbReference>
<protein>
    <submittedName>
        <fullName evidence="10">Uncharacterized protein</fullName>
    </submittedName>
</protein>
<keyword evidence="2" id="KW-0677">Repeat</keyword>
<evidence type="ECO:0000256" key="3">
    <source>
        <dbReference type="ARBA" id="ARBA00023015"/>
    </source>
</evidence>
<dbReference type="InterPro" id="IPR009057">
    <property type="entry name" value="Homeodomain-like_sf"/>
</dbReference>
<keyword evidence="4" id="KW-0238">DNA-binding</keyword>
<feature type="compositionally biased region" description="Polar residues" evidence="7">
    <location>
        <begin position="1"/>
        <end position="14"/>
    </location>
</feature>
<evidence type="ECO:0000256" key="4">
    <source>
        <dbReference type="ARBA" id="ARBA00023125"/>
    </source>
</evidence>
<dbReference type="SMART" id="SM00717">
    <property type="entry name" value="SANT"/>
    <property type="match status" value="2"/>
</dbReference>
<organism evidence="10 11">
    <name type="scientific">Zingiber officinale</name>
    <name type="common">Ginger</name>
    <name type="synonym">Amomum zingiber</name>
    <dbReference type="NCBI Taxonomy" id="94328"/>
    <lineage>
        <taxon>Eukaryota</taxon>
        <taxon>Viridiplantae</taxon>
        <taxon>Streptophyta</taxon>
        <taxon>Embryophyta</taxon>
        <taxon>Tracheophyta</taxon>
        <taxon>Spermatophyta</taxon>
        <taxon>Magnoliopsida</taxon>
        <taxon>Liliopsida</taxon>
        <taxon>Zingiberales</taxon>
        <taxon>Zingiberaceae</taxon>
        <taxon>Zingiber</taxon>
    </lineage>
</organism>
<reference evidence="10 11" key="1">
    <citation type="submission" date="2020-08" db="EMBL/GenBank/DDBJ databases">
        <title>Plant Genome Project.</title>
        <authorList>
            <person name="Zhang R.-G."/>
        </authorList>
    </citation>
    <scope>NUCLEOTIDE SEQUENCE [LARGE SCALE GENOMIC DNA]</scope>
    <source>
        <tissue evidence="10">Rhizome</tissue>
    </source>
</reference>
<evidence type="ECO:0000313" key="10">
    <source>
        <dbReference type="EMBL" id="KAG6491257.1"/>
    </source>
</evidence>
<accession>A0A8J5FMD4</accession>
<comment type="subcellular location">
    <subcellularLocation>
        <location evidence="1">Nucleus</location>
    </subcellularLocation>
</comment>
<keyword evidence="6" id="KW-0539">Nucleus</keyword>
<keyword evidence="3" id="KW-0805">Transcription regulation</keyword>
<keyword evidence="11" id="KW-1185">Reference proteome</keyword>
<feature type="domain" description="Myb-like" evidence="8">
    <location>
        <begin position="27"/>
        <end position="70"/>
    </location>
</feature>
<dbReference type="AlphaFoldDB" id="A0A8J5FMD4"/>
<evidence type="ECO:0000256" key="7">
    <source>
        <dbReference type="SAM" id="MobiDB-lite"/>
    </source>
</evidence>
<dbReference type="Proteomes" id="UP000734854">
    <property type="component" value="Unassembled WGS sequence"/>
</dbReference>
<comment type="caution">
    <text evidence="10">The sequence shown here is derived from an EMBL/GenBank/DDBJ whole genome shotgun (WGS) entry which is preliminary data.</text>
</comment>
<evidence type="ECO:0000256" key="6">
    <source>
        <dbReference type="ARBA" id="ARBA00023242"/>
    </source>
</evidence>
<dbReference type="EMBL" id="JACMSC010000014">
    <property type="protein sequence ID" value="KAG6491257.1"/>
    <property type="molecule type" value="Genomic_DNA"/>
</dbReference>
<evidence type="ECO:0000313" key="11">
    <source>
        <dbReference type="Proteomes" id="UP000734854"/>
    </source>
</evidence>
<feature type="domain" description="HTH myb-type" evidence="9">
    <location>
        <begin position="27"/>
        <end position="70"/>
    </location>
</feature>
<dbReference type="PANTHER" id="PTHR47997">
    <property type="entry name" value="MYB DOMAIN PROTEIN 55"/>
    <property type="match status" value="1"/>
</dbReference>
<evidence type="ECO:0000256" key="5">
    <source>
        <dbReference type="ARBA" id="ARBA00023163"/>
    </source>
</evidence>
<feature type="domain" description="Myb-like" evidence="8">
    <location>
        <begin position="71"/>
        <end position="121"/>
    </location>
</feature>
<dbReference type="CDD" id="cd00167">
    <property type="entry name" value="SANT"/>
    <property type="match status" value="2"/>
</dbReference>
<evidence type="ECO:0000256" key="2">
    <source>
        <dbReference type="ARBA" id="ARBA00022737"/>
    </source>
</evidence>
<evidence type="ECO:0000256" key="1">
    <source>
        <dbReference type="ARBA" id="ARBA00004123"/>
    </source>
</evidence>